<keyword evidence="2" id="KW-1134">Transmembrane beta strand</keyword>
<dbReference type="EMBL" id="JARJJS010000003">
    <property type="protein sequence ID" value="MDF4026026.1"/>
    <property type="molecule type" value="Genomic_DNA"/>
</dbReference>
<keyword evidence="2" id="KW-0564">Palmitate</keyword>
<name>A0ABT6BD10_9GAMM</name>
<dbReference type="InterPro" id="IPR003423">
    <property type="entry name" value="OMP_efflux"/>
</dbReference>
<comment type="caution">
    <text evidence="3">The sequence shown here is derived from an EMBL/GenBank/DDBJ whole genome shotgun (WGS) entry which is preliminary data.</text>
</comment>
<organism evidence="3 4">
    <name type="scientific">Luteibacter sahnii</name>
    <dbReference type="NCBI Taxonomy" id="3021977"/>
    <lineage>
        <taxon>Bacteria</taxon>
        <taxon>Pseudomonadati</taxon>
        <taxon>Pseudomonadota</taxon>
        <taxon>Gammaproteobacteria</taxon>
        <taxon>Lysobacterales</taxon>
        <taxon>Rhodanobacteraceae</taxon>
        <taxon>Luteibacter</taxon>
    </lineage>
</organism>
<dbReference type="Pfam" id="PF02321">
    <property type="entry name" value="OEP"/>
    <property type="match status" value="2"/>
</dbReference>
<keyword evidence="2" id="KW-0449">Lipoprotein</keyword>
<dbReference type="NCBIfam" id="TIGR01845">
    <property type="entry name" value="outer_NodT"/>
    <property type="match status" value="1"/>
</dbReference>
<dbReference type="Proteomes" id="UP001528850">
    <property type="component" value="Unassembled WGS sequence"/>
</dbReference>
<accession>A0ABT6BD10</accession>
<sequence length="494" mass="52372">MRHVYREDAVLWPHSALLAVMLALVALLPGCSLAPAYERPVVTVPATLGEPRAATRSEASPPAAISADERRFLVAFAPGDEALHLVASALATHPDLRAAAAQLAEARAEVTAQRSGLFPQLDARAQRDKARLDDPRAAAILDRDFTSATLDFRFEPDVFGRVSSLSEAAAHDYMASAAAQAEARAALIADVLAAYVDERASAEVSERLGHAAEAADALAAQARTQEAVGTISADQTQEHEDQAARARIASTDARRQHADALRRLRSLAGYDLPDPAANIAAIGVNGIPDGDLRSLPSDVLLQRPDVMRAEERLRAANARIGAARAAFFPSIQLSSSAGHVSTDLAHLFGAATGGWTFLPQVTLPLFDGGARQADLDLAKARKNAAVAAYESTVRDAFRDVADALGGRDAAILRTTRLAPVCRANGERLRKALARQQRRLEDASTLLARTIDAAQVQVDCLSAQRAQALNRIAVFRAFYGVTLPAADGVAHAPSD</sequence>
<evidence type="ECO:0000256" key="1">
    <source>
        <dbReference type="ARBA" id="ARBA00007613"/>
    </source>
</evidence>
<dbReference type="SUPFAM" id="SSF56954">
    <property type="entry name" value="Outer membrane efflux proteins (OEP)"/>
    <property type="match status" value="1"/>
</dbReference>
<evidence type="ECO:0000313" key="3">
    <source>
        <dbReference type="EMBL" id="MDF4026026.1"/>
    </source>
</evidence>
<reference evidence="3 4" key="1">
    <citation type="journal article" date="2024" name="Curr. Microbiol.">
        <title>Luteibacter sahnii sp. nov., A Novel Yellow-Colored Xanthomonadin Pigment Producing Probiotic Bacterium from Healthy Rice Seed Microbiome.</title>
        <authorList>
            <person name="Jaiswal G."/>
            <person name="Rana R."/>
            <person name="Nayak P.K."/>
            <person name="Chouhan R."/>
            <person name="Gandhi S.G."/>
            <person name="Patel H.K."/>
            <person name="Patil P.B."/>
        </authorList>
    </citation>
    <scope>NUCLEOTIDE SEQUENCE [LARGE SCALE GENOMIC DNA]</scope>
    <source>
        <strain evidence="3 4">PPL201</strain>
    </source>
</reference>
<gene>
    <name evidence="3" type="ORF">P3W24_13700</name>
</gene>
<dbReference type="Gene3D" id="1.20.1600.10">
    <property type="entry name" value="Outer membrane efflux proteins (OEP)"/>
    <property type="match status" value="1"/>
</dbReference>
<comment type="similarity">
    <text evidence="1 2">Belongs to the outer membrane factor (OMF) (TC 1.B.17) family.</text>
</comment>
<evidence type="ECO:0000313" key="4">
    <source>
        <dbReference type="Proteomes" id="UP001528850"/>
    </source>
</evidence>
<dbReference type="PANTHER" id="PTHR30203:SF32">
    <property type="entry name" value="CATION EFFLUX SYSTEM PROTEIN CUSC"/>
    <property type="match status" value="1"/>
</dbReference>
<keyword evidence="2" id="KW-0472">Membrane</keyword>
<keyword evidence="4" id="KW-1185">Reference proteome</keyword>
<dbReference type="PANTHER" id="PTHR30203">
    <property type="entry name" value="OUTER MEMBRANE CATION EFFLUX PROTEIN"/>
    <property type="match status" value="1"/>
</dbReference>
<proteinExistence type="inferred from homology"/>
<protein>
    <submittedName>
        <fullName evidence="3">Efflux transporter outer membrane subunit</fullName>
    </submittedName>
</protein>
<dbReference type="InterPro" id="IPR010131">
    <property type="entry name" value="MdtP/NodT-like"/>
</dbReference>
<comment type="subcellular location">
    <subcellularLocation>
        <location evidence="2">Cell outer membrane</location>
        <topology evidence="2">Lipid-anchor</topology>
    </subcellularLocation>
</comment>
<evidence type="ECO:0000256" key="2">
    <source>
        <dbReference type="RuleBase" id="RU362097"/>
    </source>
</evidence>
<dbReference type="Gene3D" id="2.20.200.10">
    <property type="entry name" value="Outer membrane efflux proteins (OEP)"/>
    <property type="match status" value="1"/>
</dbReference>
<keyword evidence="2" id="KW-0812">Transmembrane</keyword>